<reference evidence="1" key="1">
    <citation type="submission" date="2020-07" db="EMBL/GenBank/DDBJ databases">
        <title>Multicomponent nature underlies the extraordinary mechanical properties of spider dragline silk.</title>
        <authorList>
            <person name="Kono N."/>
            <person name="Nakamura H."/>
            <person name="Mori M."/>
            <person name="Yoshida Y."/>
            <person name="Ohtoshi R."/>
            <person name="Malay A.D."/>
            <person name="Moran D.A.P."/>
            <person name="Tomita M."/>
            <person name="Numata K."/>
            <person name="Arakawa K."/>
        </authorList>
    </citation>
    <scope>NUCLEOTIDE SEQUENCE</scope>
</reference>
<dbReference type="Proteomes" id="UP000887116">
    <property type="component" value="Unassembled WGS sequence"/>
</dbReference>
<evidence type="ECO:0000313" key="1">
    <source>
        <dbReference type="EMBL" id="GFQ70918.1"/>
    </source>
</evidence>
<gene>
    <name evidence="1" type="primary">RF55_22766</name>
    <name evidence="1" type="ORF">TNCT_460371</name>
</gene>
<organism evidence="1 2">
    <name type="scientific">Trichonephila clavata</name>
    <name type="common">Joro spider</name>
    <name type="synonym">Nephila clavata</name>
    <dbReference type="NCBI Taxonomy" id="2740835"/>
    <lineage>
        <taxon>Eukaryota</taxon>
        <taxon>Metazoa</taxon>
        <taxon>Ecdysozoa</taxon>
        <taxon>Arthropoda</taxon>
        <taxon>Chelicerata</taxon>
        <taxon>Arachnida</taxon>
        <taxon>Araneae</taxon>
        <taxon>Araneomorphae</taxon>
        <taxon>Entelegynae</taxon>
        <taxon>Araneoidea</taxon>
        <taxon>Nephilidae</taxon>
        <taxon>Trichonephila</taxon>
    </lineage>
</organism>
<keyword evidence="2" id="KW-1185">Reference proteome</keyword>
<sequence>MLIPYNCCQKSFEDYFIHQSGSGLCYYQGTPSQGYGFGGLFRSLFRAAVPLFKFVAKVVGKQLFYSGVDVLNHISKGDNFKVAVQCRLKEAGRNVTEKGSNK</sequence>
<comment type="caution">
    <text evidence="1">The sequence shown here is derived from an EMBL/GenBank/DDBJ whole genome shotgun (WGS) entry which is preliminary data.</text>
</comment>
<proteinExistence type="predicted"/>
<dbReference type="AlphaFoldDB" id="A0A8X6FZT2"/>
<accession>A0A8X6FZT2</accession>
<evidence type="ECO:0000313" key="2">
    <source>
        <dbReference type="Proteomes" id="UP000887116"/>
    </source>
</evidence>
<dbReference type="OrthoDB" id="6413861at2759"/>
<dbReference type="EMBL" id="BMAO01030872">
    <property type="protein sequence ID" value="GFQ70918.1"/>
    <property type="molecule type" value="Genomic_DNA"/>
</dbReference>
<name>A0A8X6FZT2_TRICU</name>
<protein>
    <submittedName>
        <fullName evidence="1">Uncharacterized protein</fullName>
    </submittedName>
</protein>